<dbReference type="Pfam" id="PF02518">
    <property type="entry name" value="HATPase_c"/>
    <property type="match status" value="1"/>
</dbReference>
<dbReference type="STRING" id="572036.SAMN05661099_1122"/>
<gene>
    <name evidence="5" type="ORF">SAMN05661099_1122</name>
</gene>
<feature type="domain" description="Histidine kinase" evidence="4">
    <location>
        <begin position="180"/>
        <end position="399"/>
    </location>
</feature>
<comment type="catalytic activity">
    <reaction evidence="1">
        <text>ATP + protein L-histidine = ADP + protein N-phospho-L-histidine.</text>
        <dbReference type="EC" id="2.7.13.3"/>
    </reaction>
</comment>
<dbReference type="OrthoDB" id="9811889at2"/>
<dbReference type="GO" id="GO:0000155">
    <property type="term" value="F:phosphorelay sensor kinase activity"/>
    <property type="evidence" value="ECO:0007669"/>
    <property type="project" value="InterPro"/>
</dbReference>
<dbReference type="SMART" id="SM00387">
    <property type="entry name" value="HATPase_c"/>
    <property type="match status" value="1"/>
</dbReference>
<organism evidence="5 6">
    <name type="scientific">Daejeonella lutea</name>
    <dbReference type="NCBI Taxonomy" id="572036"/>
    <lineage>
        <taxon>Bacteria</taxon>
        <taxon>Pseudomonadati</taxon>
        <taxon>Bacteroidota</taxon>
        <taxon>Sphingobacteriia</taxon>
        <taxon>Sphingobacteriales</taxon>
        <taxon>Sphingobacteriaceae</taxon>
        <taxon>Daejeonella</taxon>
    </lineage>
</organism>
<accession>A0A1T5AYT4</accession>
<evidence type="ECO:0000256" key="3">
    <source>
        <dbReference type="ARBA" id="ARBA00022553"/>
    </source>
</evidence>
<dbReference type="Gene3D" id="3.30.565.10">
    <property type="entry name" value="Histidine kinase-like ATPase, C-terminal domain"/>
    <property type="match status" value="1"/>
</dbReference>
<proteinExistence type="predicted"/>
<dbReference type="Pfam" id="PF01590">
    <property type="entry name" value="GAF"/>
    <property type="match status" value="1"/>
</dbReference>
<dbReference type="SUPFAM" id="SSF55781">
    <property type="entry name" value="GAF domain-like"/>
    <property type="match status" value="1"/>
</dbReference>
<dbReference type="InterPro" id="IPR005467">
    <property type="entry name" value="His_kinase_dom"/>
</dbReference>
<dbReference type="PRINTS" id="PR00344">
    <property type="entry name" value="BCTRLSENSOR"/>
</dbReference>
<dbReference type="EMBL" id="FUYR01000001">
    <property type="protein sequence ID" value="SKB39920.1"/>
    <property type="molecule type" value="Genomic_DNA"/>
</dbReference>
<dbReference type="InterPro" id="IPR004358">
    <property type="entry name" value="Sig_transdc_His_kin-like_C"/>
</dbReference>
<reference evidence="6" key="1">
    <citation type="submission" date="2017-02" db="EMBL/GenBank/DDBJ databases">
        <authorList>
            <person name="Varghese N."/>
            <person name="Submissions S."/>
        </authorList>
    </citation>
    <scope>NUCLEOTIDE SEQUENCE [LARGE SCALE GENOMIC DNA]</scope>
    <source>
        <strain evidence="6">DSM 22385</strain>
    </source>
</reference>
<evidence type="ECO:0000313" key="5">
    <source>
        <dbReference type="EMBL" id="SKB39920.1"/>
    </source>
</evidence>
<dbReference type="InterPro" id="IPR003018">
    <property type="entry name" value="GAF"/>
</dbReference>
<evidence type="ECO:0000313" key="6">
    <source>
        <dbReference type="Proteomes" id="UP000189981"/>
    </source>
</evidence>
<dbReference type="Gene3D" id="3.30.450.40">
    <property type="match status" value="1"/>
</dbReference>
<dbReference type="SMART" id="SM00065">
    <property type="entry name" value="GAF"/>
    <property type="match status" value="1"/>
</dbReference>
<sequence>MNNLNPIPANELQRILDLSDFNLDYSNFNDQFNDLAKLAASVAGTEISLVNLIDSYTQWTISSHGLDVDQMPREESVCQYTISKDKHFEIVNLNEDERFKNKFYVTNHLQLRYYYGIPLKSNGHNLGALCVMDRSPKILDPEKAELLEIIADEIINRLNTFKIIDSLRNQVREATDTKNKVVHDIRGPIGGIIGLAQIISEQGKENKMDEVLQFINLIYKSGKSILELADEILSSEKKQPKIKIKGDELNLMILKEKLEKLYLPQATAKGVSFTVSISPATADIPFSKNKLLQIIGNLISNAIKFTPMHGKVGASLALITGARSTLKIIISDTGAGLTQAQIDDILTGTSASTKGTNGEPGYGFGLALVKHLINGLGGILNIKSDKEGAKFIVELPQPLGMV</sequence>
<dbReference type="Proteomes" id="UP000189981">
    <property type="component" value="Unassembled WGS sequence"/>
</dbReference>
<evidence type="ECO:0000256" key="2">
    <source>
        <dbReference type="ARBA" id="ARBA00012438"/>
    </source>
</evidence>
<dbReference type="SUPFAM" id="SSF47384">
    <property type="entry name" value="Homodimeric domain of signal transducing histidine kinase"/>
    <property type="match status" value="1"/>
</dbReference>
<dbReference type="Gene3D" id="1.10.287.130">
    <property type="match status" value="1"/>
</dbReference>
<evidence type="ECO:0000259" key="4">
    <source>
        <dbReference type="PROSITE" id="PS50109"/>
    </source>
</evidence>
<dbReference type="InterPro" id="IPR036890">
    <property type="entry name" value="HATPase_C_sf"/>
</dbReference>
<dbReference type="PANTHER" id="PTHR43102">
    <property type="entry name" value="SLR1143 PROTEIN"/>
    <property type="match status" value="1"/>
</dbReference>
<evidence type="ECO:0000256" key="1">
    <source>
        <dbReference type="ARBA" id="ARBA00000085"/>
    </source>
</evidence>
<dbReference type="InterPro" id="IPR003594">
    <property type="entry name" value="HATPase_dom"/>
</dbReference>
<dbReference type="InterPro" id="IPR036097">
    <property type="entry name" value="HisK_dim/P_sf"/>
</dbReference>
<dbReference type="AlphaFoldDB" id="A0A1T5AYT4"/>
<dbReference type="PANTHER" id="PTHR43102:SF2">
    <property type="entry name" value="GAF DOMAIN-CONTAINING PROTEIN"/>
    <property type="match status" value="1"/>
</dbReference>
<protein>
    <recommendedName>
        <fullName evidence="2">histidine kinase</fullName>
        <ecNumber evidence="2">2.7.13.3</ecNumber>
    </recommendedName>
</protein>
<dbReference type="SUPFAM" id="SSF55874">
    <property type="entry name" value="ATPase domain of HSP90 chaperone/DNA topoisomerase II/histidine kinase"/>
    <property type="match status" value="1"/>
</dbReference>
<dbReference type="InterPro" id="IPR003661">
    <property type="entry name" value="HisK_dim/P_dom"/>
</dbReference>
<dbReference type="EC" id="2.7.13.3" evidence="2"/>
<dbReference type="PROSITE" id="PS50109">
    <property type="entry name" value="HIS_KIN"/>
    <property type="match status" value="1"/>
</dbReference>
<name>A0A1T5AYT4_9SPHI</name>
<keyword evidence="3" id="KW-0597">Phosphoprotein</keyword>
<keyword evidence="6" id="KW-1185">Reference proteome</keyword>
<dbReference type="Pfam" id="PF00512">
    <property type="entry name" value="HisKA"/>
    <property type="match status" value="1"/>
</dbReference>
<dbReference type="CDD" id="cd00075">
    <property type="entry name" value="HATPase"/>
    <property type="match status" value="1"/>
</dbReference>
<dbReference type="RefSeq" id="WP_079701633.1">
    <property type="nucleotide sequence ID" value="NZ_FUYR01000001.1"/>
</dbReference>
<dbReference type="InterPro" id="IPR029016">
    <property type="entry name" value="GAF-like_dom_sf"/>
</dbReference>